<evidence type="ECO:0000256" key="15">
    <source>
        <dbReference type="PROSITE-ProRule" id="PRU00175"/>
    </source>
</evidence>
<dbReference type="SUPFAM" id="SSF48371">
    <property type="entry name" value="ARM repeat"/>
    <property type="match status" value="2"/>
</dbReference>
<dbReference type="CDD" id="cd16491">
    <property type="entry name" value="RING-CH-C4HC3_LTN1"/>
    <property type="match status" value="1"/>
</dbReference>
<keyword evidence="20" id="KW-1185">Reference proteome</keyword>
<evidence type="ECO:0000259" key="18">
    <source>
        <dbReference type="PROSITE" id="PS50089"/>
    </source>
</evidence>
<evidence type="ECO:0000256" key="10">
    <source>
        <dbReference type="ARBA" id="ARBA00022737"/>
    </source>
</evidence>
<dbReference type="FunFam" id="3.30.40.10:FF:000038">
    <property type="entry name" value="E3 ubiquitin-protein ligase listerin"/>
    <property type="match status" value="1"/>
</dbReference>
<accession>A0A9W7XYN7</accession>
<dbReference type="Gene3D" id="1.25.10.10">
    <property type="entry name" value="Leucine-rich Repeat Variant"/>
    <property type="match status" value="1"/>
</dbReference>
<evidence type="ECO:0000256" key="17">
    <source>
        <dbReference type="SAM" id="MobiDB-lite"/>
    </source>
</evidence>
<comment type="caution">
    <text evidence="19">The sequence shown here is derived from an EMBL/GenBank/DDBJ whole genome shotgun (WGS) entry which is preliminary data.</text>
</comment>
<dbReference type="Pfam" id="PF22958">
    <property type="entry name" value="Ltn1_1st"/>
    <property type="match status" value="1"/>
</dbReference>
<evidence type="ECO:0000256" key="12">
    <source>
        <dbReference type="ARBA" id="ARBA00022786"/>
    </source>
</evidence>
<evidence type="ECO:0000256" key="11">
    <source>
        <dbReference type="ARBA" id="ARBA00022771"/>
    </source>
</evidence>
<dbReference type="InterPro" id="IPR011016">
    <property type="entry name" value="Znf_RING-CH"/>
</dbReference>
<evidence type="ECO:0000256" key="7">
    <source>
        <dbReference type="ARBA" id="ARBA00022490"/>
    </source>
</evidence>
<evidence type="ECO:0000313" key="19">
    <source>
        <dbReference type="EMBL" id="KAJ1720833.1"/>
    </source>
</evidence>
<sequence>MYSRRAADLLGGDMAAINAFKANPALAFSQFSRTTPGASSGNGPSASSGVSSPASKSGTATPTAGPASSAAVAALDQIDGQLAAQLKRLGKNDSKTKMRALFELKSYVSEHSWETGLEGMLLAWPPLFRKHIFDPDRRVRAAVANVNSALVIKIGKRLAAHLKQLAGPWVASYFDPHKEVARTSRSAFERVFPESKRPEVYAYCVGELIDFASDNILNQTQETLSDPRFVDPEDMRSKYEHVIGVSFGTLGLVVEEIDSEKLLEHKSQFDEVLGSKTALKFVSSQSSLIRRGVYRLIRNVMLHCPALARDTNGVLAQALLAGCFGDSDPNAHGDMWDAVLLTTKNYPQVWLSDSSSDSKKKQKKPIDRLLEFLRTRCRLAPTISYPSILALLANLPAAVLDAPSFQSDFDNALWQGASISAGSSELAAVGSSSSRANHLENVALVSAICECFSFLWTRSLKNASVSDDASNSNVRDFVAKEISRETDRLWHFYLSNPESAEEMAQPVVKLYCKVESLSAKFDSSLLETIWSQTSWFSQRRLSGDSIYPVVYLVTKLASLDPATHGKLVSNARSLLVTFCQLAIQSPDSNTAQNLIQTLSQLAPEVVFQEGFSAKFSVRLEGTGSSDEAIDLVLSKAQYLIESTGSAVDAAQSVDSFIASKMARVDSESEAADAVYRLIKALLVAIPGSEAAKSSQWNDVARLPSLGRSLLANMPKLPADSKKIIESATEPPSLDFVRLLGQALLIHFTSDAELFGQSTADSIFEWMESVFTAVYQIQWEQGGISASDSLSSWTSATYEVLNSWTVLSRDSMAGPRFVRFWLNRSGSQAQSALGLIFDFAISKPESKSHVDEVVATVVSKIQPQSKRLWSAVEAQLMKLNLGSELSRALADSISSQLSNLAVSKNPSHLARLAHSVYTRICPQSDTNALKSLVYDWVLDERQWTRALNADSAAALGLEGQSARYLALASTSGSLGIRQAVDGFAIAGAVKPFHTLAHWSANAGSLENASFGSSGSLKSVYDVFGLSRFARRAIFAIDFVQISGGLSMLHLASNATVAAFISNMTLAYVLLREALLLAANAQDSDDAEADYGKGSSGSGPVSIIRIDGGDSAELCERIDTAARAIQDFVSDLLSVAVVHGSSLPQYDVSAENGEDVASVKAPRDPSRWLSQLMTAITSKSKGSDPETTWETLVDRCTSRSLDDIRSPWAMVLGNLVDWCQWAFPLDSTDIESAVANPLSRRITASPEPISWTGLVTTIARSVSLRWQCAQSPALQSILHDVVSQLSRATDPYQLVAQLELLAELLPSRKASLDASTSTPKIVAILASLPDKRADSGVGLNGDTNVPIVLAALAVIQRFAICVPALDGESAIKLVRLCIRWTTLETAEGDNVLQEAVLVAASRAVSSLARMCTNMVEDSLSVVGPAMRQIGDQLVDRCVLSERPVAEGIYAITQLVKCQYYDVPEFSRLYPVLASASPRLVIELVRLVLASTDIAGYIGANTADVVRLVSVAAKALSDLSVPLDEFSEAVESDEYIRGSGLRLLSSLVLIARCADAMVADAEKHEEMTDLLNQRQVLDGAMPWVCALLGLGNGSSTGVFNARLWDVAASLDWETWAGELILNPTSDQLFRVLAHHVLYSVAWAFPSSFRLWWAGLSQGSRATSVAVEQFVTKHISPSIVEHEMGRIRRQGGDSGSDDADQDSDCDHDDGCDGDDTSCSCIMQSQMHRPTAISQVLEEYDESTVRAGATQATLTYTIDDSVLEIAVRMPQAYPLALPTFECAKRVAVTEKRWRGWLVSAQAQMARNRRMDSVCAQLLGNIGAHFAGVEDCAICYSAVGTMDNSLPNKQCGTCKKKFHRMCIFKWFNTSNQSTCPMCRNLF</sequence>
<dbReference type="EMBL" id="JANBOJ010000221">
    <property type="protein sequence ID" value="KAJ1720833.1"/>
    <property type="molecule type" value="Genomic_DNA"/>
</dbReference>
<keyword evidence="12 16" id="KW-0833">Ubl conjugation pathway</keyword>
<keyword evidence="10" id="KW-0677">Repeat</keyword>
<proteinExistence type="inferred from homology"/>
<keyword evidence="8 16" id="KW-0808">Transferase</keyword>
<dbReference type="InterPro" id="IPR011989">
    <property type="entry name" value="ARM-like"/>
</dbReference>
<dbReference type="InterPro" id="IPR013083">
    <property type="entry name" value="Znf_RING/FYVE/PHD"/>
</dbReference>
<evidence type="ECO:0000256" key="5">
    <source>
        <dbReference type="ARBA" id="ARBA00012483"/>
    </source>
</evidence>
<dbReference type="GO" id="GO:0008270">
    <property type="term" value="F:zinc ion binding"/>
    <property type="evidence" value="ECO:0007669"/>
    <property type="project" value="UniProtKB-KW"/>
</dbReference>
<dbReference type="GO" id="GO:0005829">
    <property type="term" value="C:cytosol"/>
    <property type="evidence" value="ECO:0007669"/>
    <property type="project" value="UniProtKB-SubCell"/>
</dbReference>
<evidence type="ECO:0000313" key="20">
    <source>
        <dbReference type="Proteomes" id="UP001149813"/>
    </source>
</evidence>
<evidence type="ECO:0000256" key="3">
    <source>
        <dbReference type="ARBA" id="ARBA00004906"/>
    </source>
</evidence>
<dbReference type="InterPro" id="IPR054478">
    <property type="entry name" value="LTN1_UBC"/>
</dbReference>
<dbReference type="GO" id="GO:0061630">
    <property type="term" value="F:ubiquitin protein ligase activity"/>
    <property type="evidence" value="ECO:0007669"/>
    <property type="project" value="UniProtKB-UniRule"/>
</dbReference>
<feature type="compositionally biased region" description="Low complexity" evidence="17">
    <location>
        <begin position="36"/>
        <end position="66"/>
    </location>
</feature>
<dbReference type="Proteomes" id="UP001149813">
    <property type="component" value="Unassembled WGS sequence"/>
</dbReference>
<gene>
    <name evidence="19" type="ORF">LPJ53_004577</name>
</gene>
<comment type="subunit">
    <text evidence="16">Component of the ribosome quality control complex (RQC).</text>
</comment>
<dbReference type="Pfam" id="PF23009">
    <property type="entry name" value="UBC_like"/>
    <property type="match status" value="1"/>
</dbReference>
<dbReference type="PANTHER" id="PTHR12389">
    <property type="entry name" value="ZINC FINGER PROTEIN 294"/>
    <property type="match status" value="1"/>
</dbReference>
<feature type="domain" description="RING-type" evidence="18">
    <location>
        <begin position="1826"/>
        <end position="1873"/>
    </location>
</feature>
<comment type="catalytic activity">
    <reaction evidence="1 16">
        <text>S-ubiquitinyl-[E2 ubiquitin-conjugating enzyme]-L-cysteine + [acceptor protein]-L-lysine = [E2 ubiquitin-conjugating enzyme]-L-cysteine + N(6)-ubiquitinyl-[acceptor protein]-L-lysine.</text>
        <dbReference type="EC" id="2.3.2.27"/>
    </reaction>
</comment>
<protein>
    <recommendedName>
        <fullName evidence="6 16">E3 ubiquitin-protein ligase listerin</fullName>
        <ecNumber evidence="5 16">2.3.2.27</ecNumber>
    </recommendedName>
    <alternativeName>
        <fullName evidence="16">RING-type E3 ubiquitin transferase listerin</fullName>
    </alternativeName>
</protein>
<evidence type="ECO:0000256" key="13">
    <source>
        <dbReference type="ARBA" id="ARBA00022833"/>
    </source>
</evidence>
<dbReference type="GO" id="GO:1990112">
    <property type="term" value="C:RQC complex"/>
    <property type="evidence" value="ECO:0007669"/>
    <property type="project" value="UniProtKB-UniRule"/>
</dbReference>
<dbReference type="InterPro" id="IPR054477">
    <property type="entry name" value="LTN1_E3_ligase_6th"/>
</dbReference>
<comment type="function">
    <text evidence="16">E3 ubiquitin-protein ligase. Component of the ribosome quality control complex (RQC), a ribosome-associated complex that mediates ubiquitination and extraction of incompletely synthesized nascent chains for proteasomal degradation.</text>
</comment>
<feature type="compositionally biased region" description="Acidic residues" evidence="17">
    <location>
        <begin position="1691"/>
        <end position="1705"/>
    </location>
</feature>
<dbReference type="InterPro" id="IPR039795">
    <property type="entry name" value="LTN1/Rkr1"/>
</dbReference>
<dbReference type="SUPFAM" id="SSF57850">
    <property type="entry name" value="RING/U-box"/>
    <property type="match status" value="1"/>
</dbReference>
<dbReference type="GO" id="GO:1990116">
    <property type="term" value="P:ribosome-associated ubiquitin-dependent protein catabolic process"/>
    <property type="evidence" value="ECO:0007669"/>
    <property type="project" value="UniProtKB-UniRule"/>
</dbReference>
<dbReference type="Gene3D" id="3.30.40.10">
    <property type="entry name" value="Zinc/RING finger domain, C3HC4 (zinc finger)"/>
    <property type="match status" value="1"/>
</dbReference>
<evidence type="ECO:0000256" key="4">
    <source>
        <dbReference type="ARBA" id="ARBA00007997"/>
    </source>
</evidence>
<evidence type="ECO:0000256" key="9">
    <source>
        <dbReference type="ARBA" id="ARBA00022723"/>
    </source>
</evidence>
<dbReference type="SMART" id="SM00184">
    <property type="entry name" value="RING"/>
    <property type="match status" value="1"/>
</dbReference>
<evidence type="ECO:0000256" key="1">
    <source>
        <dbReference type="ARBA" id="ARBA00000900"/>
    </source>
</evidence>
<dbReference type="Pfam" id="PF13639">
    <property type="entry name" value="zf-RING_2"/>
    <property type="match status" value="1"/>
</dbReference>
<keyword evidence="13 16" id="KW-0862">Zinc</keyword>
<dbReference type="InterPro" id="IPR054476">
    <property type="entry name" value="Ltn1_N"/>
</dbReference>
<dbReference type="SMART" id="SM01197">
    <property type="entry name" value="FANCL_C"/>
    <property type="match status" value="1"/>
</dbReference>
<feature type="region of interest" description="Disordered" evidence="17">
    <location>
        <begin position="33"/>
        <end position="66"/>
    </location>
</feature>
<evidence type="ECO:0000256" key="6">
    <source>
        <dbReference type="ARBA" id="ARBA00017157"/>
    </source>
</evidence>
<keyword evidence="11 15" id="KW-0863">Zinc-finger</keyword>
<keyword evidence="7" id="KW-0963">Cytoplasm</keyword>
<dbReference type="EC" id="2.3.2.27" evidence="5 16"/>
<comment type="similarity">
    <text evidence="4 16">Belongs to the LTN1 family.</text>
</comment>
<keyword evidence="9 16" id="KW-0479">Metal-binding</keyword>
<dbReference type="GO" id="GO:0072344">
    <property type="term" value="P:rescue of stalled ribosome"/>
    <property type="evidence" value="ECO:0007669"/>
    <property type="project" value="UniProtKB-UniRule"/>
</dbReference>
<dbReference type="GO" id="GO:0043023">
    <property type="term" value="F:ribosomal large subunit binding"/>
    <property type="evidence" value="ECO:0007669"/>
    <property type="project" value="TreeGrafter"/>
</dbReference>
<dbReference type="InterPro" id="IPR016024">
    <property type="entry name" value="ARM-type_fold"/>
</dbReference>
<evidence type="ECO:0000256" key="2">
    <source>
        <dbReference type="ARBA" id="ARBA00004514"/>
    </source>
</evidence>
<comment type="pathway">
    <text evidence="3 16">Protein modification; protein ubiquitination.</text>
</comment>
<dbReference type="InterPro" id="IPR001841">
    <property type="entry name" value="Znf_RING"/>
</dbReference>
<dbReference type="OrthoDB" id="6108at2759"/>
<dbReference type="SMART" id="SM00744">
    <property type="entry name" value="RINGv"/>
    <property type="match status" value="1"/>
</dbReference>
<organism evidence="19 20">
    <name type="scientific">Coemansia erecta</name>
    <dbReference type="NCBI Taxonomy" id="147472"/>
    <lineage>
        <taxon>Eukaryota</taxon>
        <taxon>Fungi</taxon>
        <taxon>Fungi incertae sedis</taxon>
        <taxon>Zoopagomycota</taxon>
        <taxon>Kickxellomycotina</taxon>
        <taxon>Kickxellomycetes</taxon>
        <taxon>Kickxellales</taxon>
        <taxon>Kickxellaceae</taxon>
        <taxon>Coemansia</taxon>
    </lineage>
</organism>
<dbReference type="Pfam" id="PF22999">
    <property type="entry name" value="LTN1_E3_ligase_6th"/>
    <property type="match status" value="1"/>
</dbReference>
<comment type="function">
    <text evidence="14">E3 ubiquitin-protein ligase component of the ribosome quality control complex (RQC), a ribosome-associated complex that mediates ubiquitination and extraction of incompletely synthesized nascent chains for proteasomal degradation. Mediates ubiquitination of proteins derived from mRNAs lacking stop codons (non-stop proteins) and other translation arrest products induced by poly-lysine sequences and tandem rare codons. Ubiquitination leads to CDC48 recruitment for extraction and degradation of the incomplete translation product. May indirectly play a role in chromatin function and transcription.</text>
</comment>
<feature type="region of interest" description="Disordered" evidence="17">
    <location>
        <begin position="1680"/>
        <end position="1705"/>
    </location>
</feature>
<evidence type="ECO:0000256" key="8">
    <source>
        <dbReference type="ARBA" id="ARBA00022679"/>
    </source>
</evidence>
<reference evidence="19" key="1">
    <citation type="submission" date="2022-07" db="EMBL/GenBank/DDBJ databases">
        <title>Phylogenomic reconstructions and comparative analyses of Kickxellomycotina fungi.</title>
        <authorList>
            <person name="Reynolds N.K."/>
            <person name="Stajich J.E."/>
            <person name="Barry K."/>
            <person name="Grigoriev I.V."/>
            <person name="Crous P."/>
            <person name="Smith M.E."/>
        </authorList>
    </citation>
    <scope>NUCLEOTIDE SEQUENCE</scope>
    <source>
        <strain evidence="19">NBRC 32514</strain>
    </source>
</reference>
<name>A0A9W7XYN7_9FUNG</name>
<comment type="subcellular location">
    <subcellularLocation>
        <location evidence="2">Cytoplasm</location>
        <location evidence="2">Cytosol</location>
    </subcellularLocation>
</comment>
<dbReference type="PANTHER" id="PTHR12389:SF0">
    <property type="entry name" value="E3 UBIQUITIN-PROTEIN LIGASE LISTERIN"/>
    <property type="match status" value="1"/>
</dbReference>
<dbReference type="PROSITE" id="PS50089">
    <property type="entry name" value="ZF_RING_2"/>
    <property type="match status" value="1"/>
</dbReference>
<evidence type="ECO:0000256" key="14">
    <source>
        <dbReference type="ARBA" id="ARBA00055150"/>
    </source>
</evidence>
<evidence type="ECO:0000256" key="16">
    <source>
        <dbReference type="RuleBase" id="RU367090"/>
    </source>
</evidence>
<dbReference type="InterPro" id="IPR039804">
    <property type="entry name" value="RING-CH-C4HC3_LTN1"/>
</dbReference>